<reference evidence="2 3" key="1">
    <citation type="journal article" date="2018" name="Nat. Genet.">
        <title>The Rosa genome provides new insights in the design of modern roses.</title>
        <authorList>
            <person name="Bendahmane M."/>
        </authorList>
    </citation>
    <scope>NUCLEOTIDE SEQUENCE [LARGE SCALE GENOMIC DNA]</scope>
    <source>
        <strain evidence="3">cv. Old Blush</strain>
    </source>
</reference>
<sequence>MDCSKQARFDEKPTEGLSMAPHIPFEVITEILAKLPVKSLLKFRVVCKSWCSLISTSQFVKQHLSSNTSTPKKVIQLSSDVLTFYSLHDSKLVQETIKFRIEWHALSPFRIMGYCNGLVCIEACRENRIFLWNPSTRDSKILPCGVVDNSYFSWCGFGYDYNSDDYKVLTVDRLKKPIDNYQDSSRNSMMYTLRTNSWRRIQDFPLETSYMMVDSSATHVNGALHWMARKGLNSWVIISLDLTTETYMEVPQPDFYGTPVEDIGIGASSTGCLCLNVHNGAGSQSYDFWVMKEYGVRESWTISFKIPYVVVGIHPRPVAWFSENGKILFNRDGKLATYNAKKNSVRYLHQTTYCNSCPHGDVYVESLVSPNAYSNREAKEISRLNNINVERTTRVVMSM</sequence>
<dbReference type="AlphaFoldDB" id="A0A2P6Q9X8"/>
<name>A0A2P6Q9X8_ROSCH</name>
<gene>
    <name evidence="2" type="ORF">RchiOBHm_Chr5g0030551</name>
</gene>
<dbReference type="Proteomes" id="UP000238479">
    <property type="component" value="Chromosome 5"/>
</dbReference>
<dbReference type="SUPFAM" id="SSF81383">
    <property type="entry name" value="F-box domain"/>
    <property type="match status" value="1"/>
</dbReference>
<dbReference type="InterPro" id="IPR017451">
    <property type="entry name" value="F-box-assoc_interact_dom"/>
</dbReference>
<dbReference type="PANTHER" id="PTHR31672">
    <property type="entry name" value="BNACNNG10540D PROTEIN"/>
    <property type="match status" value="1"/>
</dbReference>
<dbReference type="Pfam" id="PF00646">
    <property type="entry name" value="F-box"/>
    <property type="match status" value="1"/>
</dbReference>
<dbReference type="EMBL" id="PDCK01000043">
    <property type="protein sequence ID" value="PRQ30988.1"/>
    <property type="molecule type" value="Genomic_DNA"/>
</dbReference>
<evidence type="ECO:0000313" key="3">
    <source>
        <dbReference type="Proteomes" id="UP000238479"/>
    </source>
</evidence>
<dbReference type="CDD" id="cd22157">
    <property type="entry name" value="F-box_AtFBW1-like"/>
    <property type="match status" value="1"/>
</dbReference>
<organism evidence="2 3">
    <name type="scientific">Rosa chinensis</name>
    <name type="common">China rose</name>
    <dbReference type="NCBI Taxonomy" id="74649"/>
    <lineage>
        <taxon>Eukaryota</taxon>
        <taxon>Viridiplantae</taxon>
        <taxon>Streptophyta</taxon>
        <taxon>Embryophyta</taxon>
        <taxon>Tracheophyta</taxon>
        <taxon>Spermatophyta</taxon>
        <taxon>Magnoliopsida</taxon>
        <taxon>eudicotyledons</taxon>
        <taxon>Gunneridae</taxon>
        <taxon>Pentapetalae</taxon>
        <taxon>rosids</taxon>
        <taxon>fabids</taxon>
        <taxon>Rosales</taxon>
        <taxon>Rosaceae</taxon>
        <taxon>Rosoideae</taxon>
        <taxon>Rosoideae incertae sedis</taxon>
        <taxon>Rosa</taxon>
    </lineage>
</organism>
<dbReference type="InterPro" id="IPR001810">
    <property type="entry name" value="F-box_dom"/>
</dbReference>
<dbReference type="OMA" id="RIEWHAL"/>
<dbReference type="InterPro" id="IPR036047">
    <property type="entry name" value="F-box-like_dom_sf"/>
</dbReference>
<evidence type="ECO:0000259" key="1">
    <source>
        <dbReference type="PROSITE" id="PS50181"/>
    </source>
</evidence>
<dbReference type="PROSITE" id="PS50181">
    <property type="entry name" value="FBOX"/>
    <property type="match status" value="1"/>
</dbReference>
<proteinExistence type="predicted"/>
<keyword evidence="3" id="KW-1185">Reference proteome</keyword>
<dbReference type="STRING" id="74649.A0A2P6Q9X8"/>
<accession>A0A2P6Q9X8</accession>
<dbReference type="Gramene" id="PRQ30988">
    <property type="protein sequence ID" value="PRQ30988"/>
    <property type="gene ID" value="RchiOBHm_Chr5g0030551"/>
</dbReference>
<dbReference type="InterPro" id="IPR050796">
    <property type="entry name" value="SCF_F-box_component"/>
</dbReference>
<protein>
    <submittedName>
        <fullName evidence="2">Putative F-box domain-containing protein</fullName>
    </submittedName>
</protein>
<evidence type="ECO:0000313" key="2">
    <source>
        <dbReference type="EMBL" id="PRQ30988.1"/>
    </source>
</evidence>
<comment type="caution">
    <text evidence="2">The sequence shown here is derived from an EMBL/GenBank/DDBJ whole genome shotgun (WGS) entry which is preliminary data.</text>
</comment>
<feature type="domain" description="F-box" evidence="1">
    <location>
        <begin position="17"/>
        <end position="63"/>
    </location>
</feature>
<dbReference type="NCBIfam" id="TIGR01640">
    <property type="entry name" value="F_box_assoc_1"/>
    <property type="match status" value="1"/>
</dbReference>
<dbReference type="PANTHER" id="PTHR31672:SF13">
    <property type="entry name" value="F-BOX PROTEIN CPR30-LIKE"/>
    <property type="match status" value="1"/>
</dbReference>
<dbReference type="Gene3D" id="1.20.1280.50">
    <property type="match status" value="1"/>
</dbReference>
<dbReference type="Pfam" id="PF07734">
    <property type="entry name" value="FBA_1"/>
    <property type="match status" value="1"/>
</dbReference>
<dbReference type="SMART" id="SM00256">
    <property type="entry name" value="FBOX"/>
    <property type="match status" value="1"/>
</dbReference>
<dbReference type="InterPro" id="IPR006527">
    <property type="entry name" value="F-box-assoc_dom_typ1"/>
</dbReference>